<dbReference type="SUPFAM" id="SSF54236">
    <property type="entry name" value="Ubiquitin-like"/>
    <property type="match status" value="1"/>
</dbReference>
<dbReference type="Pfam" id="PF11543">
    <property type="entry name" value="UN_NPL4"/>
    <property type="match status" value="1"/>
</dbReference>
<protein>
    <recommendedName>
        <fullName evidence="4">Nuclear protein localization protein 4</fullName>
    </recommendedName>
</protein>
<dbReference type="InterPro" id="IPR037518">
    <property type="entry name" value="MPN"/>
</dbReference>
<sequence>MIVRVRCKDGTFRLDLDPQADAAKLGSKIVHEVPNVDSVTIKISNQPRGGETLLSTLVGRTIGALGLKHGDMIFASYDYLGAATTSAAPSVPNSSATAVPSVAAQTTSSNAPAKRTWEDVQEDPVDDFWRQKDGKIPRERDAQFCKHGTNAMCDYCMPLEPWDAKYRAEHSIKHLSYWAYLRSKTVGVAQSAPAGLPPLDKLSYRVKVPCPSGTHAPWPGGICSKCQTSAITLQPQSFRMVDHVEFSSSTLIDKFLSAWRKTGLQRFGILIGRYEPYPEVPMGIKAVVEAIHEPPQEGEVDGLTLGLPWEDESRVKQLAADCKGLQMVGVIFTDLTADETDRTKLICKRHKDSFWLSSLETSFAATLQLSHPNPSRAAPSGHFSSRFVTCVLSGTPKGDIDVSCYQASEQACAMVDADIIEASVEPGIVRVKEESASRYIPDVFFRYKNEYGLDVQQTAKPSFPVEYLLVNITHGFPTNPSPAFISTDFPIENRPGLEDQDMSKVVDELFKRGASAITSPRDARTSPATSQQVMTYLSDWHLLSFLGTVGVLSADDVRIMADAVTAPNLESTDGMEAIAKRDGWQTLMAIVGTHSPAIPTRPPPPSGDIGMDDEFEIPEDFDVPLDTATHGAVSGTKTCPHCTFDNPADATDCMICGLPMD</sequence>
<dbReference type="InterPro" id="IPR007717">
    <property type="entry name" value="NPL4_C"/>
</dbReference>
<evidence type="ECO:0000259" key="9">
    <source>
        <dbReference type="PROSITE" id="PS50249"/>
    </source>
</evidence>
<dbReference type="Gene3D" id="4.10.1060.10">
    <property type="entry name" value="Zinc finger, RanBP2-type"/>
    <property type="match status" value="1"/>
</dbReference>
<dbReference type="SMART" id="SM00547">
    <property type="entry name" value="ZnF_RBZ"/>
    <property type="match status" value="1"/>
</dbReference>
<name>M5G7M6_DACPD</name>
<dbReference type="GO" id="GO:0008270">
    <property type="term" value="F:zinc ion binding"/>
    <property type="evidence" value="ECO:0007669"/>
    <property type="project" value="UniProtKB-KW"/>
</dbReference>
<dbReference type="Pfam" id="PF05020">
    <property type="entry name" value="zf-NPL4"/>
    <property type="match status" value="1"/>
</dbReference>
<comment type="subcellular location">
    <subcellularLocation>
        <location evidence="2">Cytoplasm</location>
        <location evidence="2">Perinuclear region</location>
    </subcellularLocation>
    <subcellularLocation>
        <location evidence="1">Nucleus membrane</location>
        <topology evidence="1">Peripheral membrane protein</topology>
        <orientation evidence="1">Cytoplasmic side</orientation>
    </subcellularLocation>
</comment>
<dbReference type="GO" id="GO:0031965">
    <property type="term" value="C:nuclear membrane"/>
    <property type="evidence" value="ECO:0007669"/>
    <property type="project" value="UniProtKB-SubCell"/>
</dbReference>
<dbReference type="PANTHER" id="PTHR12710:SF0">
    <property type="entry name" value="NUCLEAR PROTEIN LOCALIZATION PROTEIN 4 HOMOLOG"/>
    <property type="match status" value="1"/>
</dbReference>
<dbReference type="Pfam" id="PF05021">
    <property type="entry name" value="NPL4"/>
    <property type="match status" value="1"/>
</dbReference>
<dbReference type="InterPro" id="IPR029071">
    <property type="entry name" value="Ubiquitin-like_domsf"/>
</dbReference>
<dbReference type="STRING" id="1858805.M5G7M6"/>
<dbReference type="GO" id="GO:0031625">
    <property type="term" value="F:ubiquitin protein ligase binding"/>
    <property type="evidence" value="ECO:0007669"/>
    <property type="project" value="TreeGrafter"/>
</dbReference>
<evidence type="ECO:0000256" key="7">
    <source>
        <dbReference type="ARBA" id="ARBA00022833"/>
    </source>
</evidence>
<dbReference type="GO" id="GO:0043130">
    <property type="term" value="F:ubiquitin binding"/>
    <property type="evidence" value="ECO:0007669"/>
    <property type="project" value="TreeGrafter"/>
</dbReference>
<dbReference type="InterPro" id="IPR001876">
    <property type="entry name" value="Znf_RanBP2"/>
</dbReference>
<dbReference type="RefSeq" id="XP_040626680.1">
    <property type="nucleotide sequence ID" value="XM_040775879.1"/>
</dbReference>
<dbReference type="PIRSF" id="PIRSF010052">
    <property type="entry name" value="Polyub_prc_Npl4"/>
    <property type="match status" value="1"/>
</dbReference>
<keyword evidence="6" id="KW-0863">Zinc-finger</keyword>
<evidence type="ECO:0000256" key="3">
    <source>
        <dbReference type="ARBA" id="ARBA00011025"/>
    </source>
</evidence>
<evidence type="ECO:0000256" key="8">
    <source>
        <dbReference type="ARBA" id="ARBA00024703"/>
    </source>
</evidence>
<keyword evidence="7" id="KW-0862">Zinc</keyword>
<evidence type="ECO:0000313" key="11">
    <source>
        <dbReference type="Proteomes" id="UP000030653"/>
    </source>
</evidence>
<dbReference type="PANTHER" id="PTHR12710">
    <property type="entry name" value="NUCLEAR PROTEIN LOCALIZATION 4"/>
    <property type="match status" value="1"/>
</dbReference>
<dbReference type="InterPro" id="IPR016563">
    <property type="entry name" value="Npl4"/>
</dbReference>
<dbReference type="HOGENOM" id="CLU_017172_1_0_1"/>
<dbReference type="InterPro" id="IPR007716">
    <property type="entry name" value="NPL4_Zn-bd_put"/>
</dbReference>
<evidence type="ECO:0000256" key="6">
    <source>
        <dbReference type="ARBA" id="ARBA00022771"/>
    </source>
</evidence>
<evidence type="ECO:0000313" key="10">
    <source>
        <dbReference type="EMBL" id="EJT99782.1"/>
    </source>
</evidence>
<dbReference type="Gene3D" id="3.10.20.90">
    <property type="entry name" value="Phosphatidylinositol 3-kinase Catalytic Subunit, Chain A, domain 1"/>
    <property type="match status" value="1"/>
</dbReference>
<dbReference type="GO" id="GO:0048471">
    <property type="term" value="C:perinuclear region of cytoplasm"/>
    <property type="evidence" value="ECO:0007669"/>
    <property type="project" value="UniProtKB-SubCell"/>
</dbReference>
<comment type="similarity">
    <text evidence="3">Belongs to the NPL4 family.</text>
</comment>
<keyword evidence="5" id="KW-0479">Metal-binding</keyword>
<dbReference type="OrthoDB" id="10251089at2759"/>
<accession>M5G7M6</accession>
<dbReference type="GO" id="GO:0006511">
    <property type="term" value="P:ubiquitin-dependent protein catabolic process"/>
    <property type="evidence" value="ECO:0007669"/>
    <property type="project" value="InterPro"/>
</dbReference>
<dbReference type="GeneID" id="63690941"/>
<dbReference type="EMBL" id="JH795868">
    <property type="protein sequence ID" value="EJT99782.1"/>
    <property type="molecule type" value="Genomic_DNA"/>
</dbReference>
<evidence type="ECO:0000256" key="4">
    <source>
        <dbReference type="ARBA" id="ARBA00019709"/>
    </source>
</evidence>
<dbReference type="PROSITE" id="PS50249">
    <property type="entry name" value="MPN"/>
    <property type="match status" value="1"/>
</dbReference>
<keyword evidence="11" id="KW-1185">Reference proteome</keyword>
<dbReference type="CDD" id="cd17055">
    <property type="entry name" value="Ubl_AtNPL4_like"/>
    <property type="match status" value="1"/>
</dbReference>
<dbReference type="InterPro" id="IPR024682">
    <property type="entry name" value="Npl4_Ub-like_dom"/>
</dbReference>
<evidence type="ECO:0000256" key="2">
    <source>
        <dbReference type="ARBA" id="ARBA00004556"/>
    </source>
</evidence>
<evidence type="ECO:0000256" key="5">
    <source>
        <dbReference type="ARBA" id="ARBA00022723"/>
    </source>
</evidence>
<evidence type="ECO:0000256" key="1">
    <source>
        <dbReference type="ARBA" id="ARBA00004335"/>
    </source>
</evidence>
<proteinExistence type="inferred from homology"/>
<organism evidence="10 11">
    <name type="scientific">Dacryopinax primogenitus (strain DJM 731)</name>
    <name type="common">Brown rot fungus</name>
    <dbReference type="NCBI Taxonomy" id="1858805"/>
    <lineage>
        <taxon>Eukaryota</taxon>
        <taxon>Fungi</taxon>
        <taxon>Dikarya</taxon>
        <taxon>Basidiomycota</taxon>
        <taxon>Agaricomycotina</taxon>
        <taxon>Dacrymycetes</taxon>
        <taxon>Dacrymycetales</taxon>
        <taxon>Dacrymycetaceae</taxon>
        <taxon>Dacryopinax</taxon>
    </lineage>
</organism>
<feature type="domain" description="MPN" evidence="9">
    <location>
        <begin position="244"/>
        <end position="383"/>
    </location>
</feature>
<comment type="function">
    <text evidence="8">Involved in the import of nuclear-targeted proteins into the nucleus and the export of poly(A) RNA out of the nucleus. Has a role in the endoplasmic reticulum-associated degradation (ERAD) pathway.</text>
</comment>
<dbReference type="Proteomes" id="UP000030653">
    <property type="component" value="Unassembled WGS sequence"/>
</dbReference>
<dbReference type="OMA" id="KWSRTGR"/>
<dbReference type="AlphaFoldDB" id="M5G7M6"/>
<dbReference type="CDD" id="cd08061">
    <property type="entry name" value="MPN_NPL4"/>
    <property type="match status" value="1"/>
</dbReference>
<gene>
    <name evidence="10" type="ORF">DACRYDRAFT_68642</name>
</gene>
<reference evidence="10 11" key="1">
    <citation type="journal article" date="2012" name="Science">
        <title>The Paleozoic origin of enzymatic lignin decomposition reconstructed from 31 fungal genomes.</title>
        <authorList>
            <person name="Floudas D."/>
            <person name="Binder M."/>
            <person name="Riley R."/>
            <person name="Barry K."/>
            <person name="Blanchette R.A."/>
            <person name="Henrissat B."/>
            <person name="Martinez A.T."/>
            <person name="Otillar R."/>
            <person name="Spatafora J.W."/>
            <person name="Yadav J.S."/>
            <person name="Aerts A."/>
            <person name="Benoit I."/>
            <person name="Boyd A."/>
            <person name="Carlson A."/>
            <person name="Copeland A."/>
            <person name="Coutinho P.M."/>
            <person name="de Vries R.P."/>
            <person name="Ferreira P."/>
            <person name="Findley K."/>
            <person name="Foster B."/>
            <person name="Gaskell J."/>
            <person name="Glotzer D."/>
            <person name="Gorecki P."/>
            <person name="Heitman J."/>
            <person name="Hesse C."/>
            <person name="Hori C."/>
            <person name="Igarashi K."/>
            <person name="Jurgens J.A."/>
            <person name="Kallen N."/>
            <person name="Kersten P."/>
            <person name="Kohler A."/>
            <person name="Kuees U."/>
            <person name="Kumar T.K.A."/>
            <person name="Kuo A."/>
            <person name="LaButti K."/>
            <person name="Larrondo L.F."/>
            <person name="Lindquist E."/>
            <person name="Ling A."/>
            <person name="Lombard V."/>
            <person name="Lucas S."/>
            <person name="Lundell T."/>
            <person name="Martin R."/>
            <person name="McLaughlin D.J."/>
            <person name="Morgenstern I."/>
            <person name="Morin E."/>
            <person name="Murat C."/>
            <person name="Nagy L.G."/>
            <person name="Nolan M."/>
            <person name="Ohm R.A."/>
            <person name="Patyshakuliyeva A."/>
            <person name="Rokas A."/>
            <person name="Ruiz-Duenas F.J."/>
            <person name="Sabat G."/>
            <person name="Salamov A."/>
            <person name="Samejima M."/>
            <person name="Schmutz J."/>
            <person name="Slot J.C."/>
            <person name="St John F."/>
            <person name="Stenlid J."/>
            <person name="Sun H."/>
            <person name="Sun S."/>
            <person name="Syed K."/>
            <person name="Tsang A."/>
            <person name="Wiebenga A."/>
            <person name="Young D."/>
            <person name="Pisabarro A."/>
            <person name="Eastwood D.C."/>
            <person name="Martin F."/>
            <person name="Cullen D."/>
            <person name="Grigoriev I.V."/>
            <person name="Hibbett D.S."/>
        </authorList>
    </citation>
    <scope>NUCLEOTIDE SEQUENCE [LARGE SCALE GENOMIC DNA]</scope>
    <source>
        <strain evidence="10 11">DJM-731 SS1</strain>
    </source>
</reference>